<evidence type="ECO:0000256" key="1">
    <source>
        <dbReference type="ARBA" id="ARBA00022737"/>
    </source>
</evidence>
<dbReference type="PANTHER" id="PTHR24198:SF194">
    <property type="entry name" value="INVERSIN-A"/>
    <property type="match status" value="1"/>
</dbReference>
<keyword evidence="2 3" id="KW-0040">ANK repeat</keyword>
<dbReference type="Gene3D" id="1.25.40.20">
    <property type="entry name" value="Ankyrin repeat-containing domain"/>
    <property type="match status" value="2"/>
</dbReference>
<dbReference type="OrthoDB" id="5096148at2759"/>
<comment type="caution">
    <text evidence="5">The sequence shown here is derived from an EMBL/GenBank/DDBJ whole genome shotgun (WGS) entry which is preliminary data.</text>
</comment>
<dbReference type="InterPro" id="IPR036770">
    <property type="entry name" value="Ankyrin_rpt-contain_sf"/>
</dbReference>
<protein>
    <recommendedName>
        <fullName evidence="7">Ankyrin repeat protein</fullName>
    </recommendedName>
</protein>
<gene>
    <name evidence="5" type="ORF">CMUS01_15123</name>
</gene>
<accession>A0A8H6MPB7</accession>
<dbReference type="Pfam" id="PF12796">
    <property type="entry name" value="Ank_2"/>
    <property type="match status" value="2"/>
</dbReference>
<dbReference type="PROSITE" id="PS50088">
    <property type="entry name" value="ANK_REPEAT"/>
    <property type="match status" value="2"/>
</dbReference>
<dbReference type="PROSITE" id="PS50297">
    <property type="entry name" value="ANK_REP_REGION"/>
    <property type="match status" value="1"/>
</dbReference>
<feature type="region of interest" description="Disordered" evidence="4">
    <location>
        <begin position="828"/>
        <end position="851"/>
    </location>
</feature>
<sequence>MEEVDLLSHITHPASVDRLFKHPRSYPALPEEYDWETQKQFYSPHNLLVKELPGPLELKHKFGYVFCHRGLYERASGIIDNSAAAIENGVREGLFLHEIDVFVQRRLNEAFLAHDKNSRRITANKLPWEFYSFPEILATALATRRIQTETFLGPTTGYPPHPDFASSYLEVPETISSLFDMLQTEMNEPVGRTLQIDLRDEDFAKAIAGYSYHLSRIRVQHKRAQGAHRKPVYSAFQATILKGYSKHYKSFDHLRTAVVENSYDTYKRDVFALEHLHILPPLVMGFFTQDVIALADETQPLSPGSYDRRTYEHIHDTFKKQVHSFVRVAGTSYNFILEIVHSGLGLGYDLTTNTAKSPLDGKPLVKKEVIFESLVDRAMIDVSLELRAEYPELLFSSCTRLPDVITSEGKFKAAFNTSRLEPWKDGEEGLSSQLRTIHGGLYPQSHLVVADDPAAEIAARTWIDQKSRLDRSDLLRQPYNEWLSGAPEVAAAIRRLNAQDFLPNMFGSTPTYNMVMSDTPAIRKESDNLTSSDSRVQSWLKDVLDPSDTPGSPDGVNRPSGQEKSNKPDREDDERSQLTESGVPLISFTMGGKQLEFNSEREAKLAVLNSAAYRAASEGDNNSLSKLLASGAGVDVATGLFATPLMAACRAGHYHSVKLLLEKGADVNKVTAFGSPLVLACRFGHIDVVKVLLTALKEENAHDRPDMSENATHQYPLAAACAGGHKAVFRLLLDRGADDDFEREAAFRSACIFGKIDIVDILLERKVNVNTHGPRGTALNGACLWGRRDVAIRLLENGAVVSPTLGAHRLDPRIVSLLEDAGVSVNGQIDAQPDSRGATRSLSGRSGKKISTLKTGTSEKRVNTARQKEAWNRKWRLQKLNVESNQRRMRAESLPVCSKDCFICNNDLRIEVGVMKSRPQNSLRDNSVAELSKTFEIESVSTAMVTVKTADGADEVKGGRIAAPETPGFGLDPRLGAVGKPVASYSW</sequence>
<name>A0A8H6MPB7_9PEZI</name>
<evidence type="ECO:0000256" key="3">
    <source>
        <dbReference type="PROSITE-ProRule" id="PRU00023"/>
    </source>
</evidence>
<keyword evidence="6" id="KW-1185">Reference proteome</keyword>
<dbReference type="SUPFAM" id="SSF48403">
    <property type="entry name" value="Ankyrin repeat"/>
    <property type="match status" value="1"/>
</dbReference>
<evidence type="ECO:0000256" key="4">
    <source>
        <dbReference type="SAM" id="MobiDB-lite"/>
    </source>
</evidence>
<dbReference type="PANTHER" id="PTHR24198">
    <property type="entry name" value="ANKYRIN REPEAT AND PROTEIN KINASE DOMAIN-CONTAINING PROTEIN"/>
    <property type="match status" value="1"/>
</dbReference>
<dbReference type="SMART" id="SM00248">
    <property type="entry name" value="ANK"/>
    <property type="match status" value="6"/>
</dbReference>
<feature type="region of interest" description="Disordered" evidence="4">
    <location>
        <begin position="542"/>
        <end position="582"/>
    </location>
</feature>
<dbReference type="InterPro" id="IPR002110">
    <property type="entry name" value="Ankyrin_rpt"/>
</dbReference>
<keyword evidence="1" id="KW-0677">Repeat</keyword>
<evidence type="ECO:0000313" key="5">
    <source>
        <dbReference type="EMBL" id="KAF6803315.1"/>
    </source>
</evidence>
<feature type="repeat" description="ANK" evidence="3">
    <location>
        <begin position="712"/>
        <end position="744"/>
    </location>
</feature>
<dbReference type="Proteomes" id="UP000639643">
    <property type="component" value="Unassembled WGS sequence"/>
</dbReference>
<reference evidence="5" key="1">
    <citation type="journal article" date="2020" name="Phytopathology">
        <title>Genome Sequence Resources of Colletotrichum truncatum, C. plurivorum, C. musicola, and C. sojae: Four Species Pathogenic to Soybean (Glycine max).</title>
        <authorList>
            <person name="Rogerio F."/>
            <person name="Boufleur T.R."/>
            <person name="Ciampi-Guillardi M."/>
            <person name="Sukno S.A."/>
            <person name="Thon M.R."/>
            <person name="Massola Junior N.S."/>
            <person name="Baroncelli R."/>
        </authorList>
    </citation>
    <scope>NUCLEOTIDE SEQUENCE</scope>
    <source>
        <strain evidence="5">LFN0074</strain>
    </source>
</reference>
<evidence type="ECO:0000313" key="6">
    <source>
        <dbReference type="Proteomes" id="UP000639643"/>
    </source>
</evidence>
<proteinExistence type="predicted"/>
<dbReference type="AlphaFoldDB" id="A0A8H6MPB7"/>
<evidence type="ECO:0000256" key="2">
    <source>
        <dbReference type="ARBA" id="ARBA00023043"/>
    </source>
</evidence>
<feature type="compositionally biased region" description="Basic and acidic residues" evidence="4">
    <location>
        <begin position="564"/>
        <end position="577"/>
    </location>
</feature>
<feature type="repeat" description="ANK" evidence="3">
    <location>
        <begin position="643"/>
        <end position="672"/>
    </location>
</feature>
<organism evidence="5 6">
    <name type="scientific">Colletotrichum musicola</name>
    <dbReference type="NCBI Taxonomy" id="2175873"/>
    <lineage>
        <taxon>Eukaryota</taxon>
        <taxon>Fungi</taxon>
        <taxon>Dikarya</taxon>
        <taxon>Ascomycota</taxon>
        <taxon>Pezizomycotina</taxon>
        <taxon>Sordariomycetes</taxon>
        <taxon>Hypocreomycetidae</taxon>
        <taxon>Glomerellales</taxon>
        <taxon>Glomerellaceae</taxon>
        <taxon>Colletotrichum</taxon>
        <taxon>Colletotrichum orchidearum species complex</taxon>
    </lineage>
</organism>
<evidence type="ECO:0008006" key="7">
    <source>
        <dbReference type="Google" id="ProtNLM"/>
    </source>
</evidence>
<dbReference type="EMBL" id="WIGM01001206">
    <property type="protein sequence ID" value="KAF6803315.1"/>
    <property type="molecule type" value="Genomic_DNA"/>
</dbReference>